<proteinExistence type="predicted"/>
<organism evidence="1">
    <name type="scientific">freshwater metagenome</name>
    <dbReference type="NCBI Taxonomy" id="449393"/>
    <lineage>
        <taxon>unclassified sequences</taxon>
        <taxon>metagenomes</taxon>
        <taxon>ecological metagenomes</taxon>
    </lineage>
</organism>
<dbReference type="EMBL" id="CAFBOM010000013">
    <property type="protein sequence ID" value="CAB4974791.1"/>
    <property type="molecule type" value="Genomic_DNA"/>
</dbReference>
<evidence type="ECO:0000313" key="1">
    <source>
        <dbReference type="EMBL" id="CAB4974791.1"/>
    </source>
</evidence>
<gene>
    <name evidence="1" type="ORF">UFOPK3957_00153</name>
</gene>
<protein>
    <submittedName>
        <fullName evidence="1">Unannotated protein</fullName>
    </submittedName>
</protein>
<accession>A0A6J7M296</accession>
<name>A0A6J7M296_9ZZZZ</name>
<sequence>MVPRRTDECVGVLDCAIEHRVQRGDRSSSRECGDFEALMAERRRAVAGVAAFRLSTLHLDPREVLGCVNPENVDLCRRLRDNPDQVLRQAGDLYE</sequence>
<dbReference type="AlphaFoldDB" id="A0A6J7M296"/>
<reference evidence="1" key="1">
    <citation type="submission" date="2020-05" db="EMBL/GenBank/DDBJ databases">
        <authorList>
            <person name="Chiriac C."/>
            <person name="Salcher M."/>
            <person name="Ghai R."/>
            <person name="Kavagutti S V."/>
        </authorList>
    </citation>
    <scope>NUCLEOTIDE SEQUENCE</scope>
</reference>